<evidence type="ECO:0000313" key="3">
    <source>
        <dbReference type="Proteomes" id="UP000315439"/>
    </source>
</evidence>
<dbReference type="AlphaFoldDB" id="A0A545UDX3"/>
<sequence>MTRPEFRRSQGIVPFGVGAIIDFPDESLMAAGLDAWLIEMQPEIAVYLKEATYLSEPRLQTRLSYELGKEISGLYMPPEAPEYPPHNFAGFGGPITTGDTPFVRFPNWHFCPRCRSMQYVPWNSPSNAKNEDLRCKNSKFRRQAKANTQPCSALPLKRRPKLVPVRFIVACTNGHISDFPWSKWAHGARKECGHEPGTLFLVSTGGAGLEGIKVECSKCGSFRTMKGAFNPNTFMQVTGLSCSGARPWLGPQAHELNCQESAQVVQRGASNVYFPHVVSSILIPPYSETIHRILDNQSIWSEICDVLDNIRVNGQPVISANMFTSKANKYGIEPEVLAAAIKEKYLHPEAWSGTADQTESAYRFTERQAFLGPRPAPNERHEFDIRKTQISDYSREVKDYFDEVVLIPRLRETRALVGFSRVTPFDGDQSRLSKLSKKELSWLPAVSSTGEGIYLELSEEKLCAWESAHADISARIDLINRNWTKVSTERGTSFDLYCSRVLLAHTLSHLIIRQLSFDCGYDSSTLKERLYVSNDAEQKMCGILIYTAGGDSEGSLGGLVRQGETGNLESTILAAVRNAQFCASDPLCLDSEGQGYYGMNLAACHACTLLPETACELGNRVLDRAMVIGSETNPLGGYFSDLTL</sequence>
<name>A0A545UDX3_9GAMM</name>
<feature type="domain" description="MrfA-like Zn-binding" evidence="1">
    <location>
        <begin position="507"/>
        <end position="608"/>
    </location>
</feature>
<dbReference type="EMBL" id="VIKS01000006">
    <property type="protein sequence ID" value="TQV87669.1"/>
    <property type="molecule type" value="Genomic_DNA"/>
</dbReference>
<organism evidence="2 3">
    <name type="scientific">Aliikangiella coralliicola</name>
    <dbReference type="NCBI Taxonomy" id="2592383"/>
    <lineage>
        <taxon>Bacteria</taxon>
        <taxon>Pseudomonadati</taxon>
        <taxon>Pseudomonadota</taxon>
        <taxon>Gammaproteobacteria</taxon>
        <taxon>Oceanospirillales</taxon>
        <taxon>Pleioneaceae</taxon>
        <taxon>Aliikangiella</taxon>
    </lineage>
</organism>
<dbReference type="InterPro" id="IPR047721">
    <property type="entry name" value="DrmB"/>
</dbReference>
<accession>A0A545UDX3</accession>
<dbReference type="RefSeq" id="WP_142893330.1">
    <property type="nucleotide sequence ID" value="NZ_ML660163.1"/>
</dbReference>
<keyword evidence="3" id="KW-1185">Reference proteome</keyword>
<protein>
    <submittedName>
        <fullName evidence="2">DUF1998 domain-containing protein</fullName>
    </submittedName>
</protein>
<reference evidence="2 3" key="1">
    <citation type="submission" date="2019-07" db="EMBL/GenBank/DDBJ databases">
        <title>Draft genome for Aliikangiella sp. M105.</title>
        <authorList>
            <person name="Wang G."/>
        </authorList>
    </citation>
    <scope>NUCLEOTIDE SEQUENCE [LARGE SCALE GENOMIC DNA]</scope>
    <source>
        <strain evidence="2 3">M105</strain>
    </source>
</reference>
<evidence type="ECO:0000313" key="2">
    <source>
        <dbReference type="EMBL" id="TQV87669.1"/>
    </source>
</evidence>
<dbReference type="Proteomes" id="UP000315439">
    <property type="component" value="Unassembled WGS sequence"/>
</dbReference>
<dbReference type="Pfam" id="PF09369">
    <property type="entry name" value="MZB"/>
    <property type="match status" value="1"/>
</dbReference>
<comment type="caution">
    <text evidence="2">The sequence shown here is derived from an EMBL/GenBank/DDBJ whole genome shotgun (WGS) entry which is preliminary data.</text>
</comment>
<dbReference type="InterPro" id="IPR018973">
    <property type="entry name" value="MZB"/>
</dbReference>
<evidence type="ECO:0000259" key="1">
    <source>
        <dbReference type="Pfam" id="PF09369"/>
    </source>
</evidence>
<dbReference type="OrthoDB" id="9134227at2"/>
<dbReference type="NCBIfam" id="NF038324">
    <property type="entry name" value="DrmB_fam"/>
    <property type="match status" value="1"/>
</dbReference>
<gene>
    <name evidence="2" type="ORF">FLL46_09790</name>
</gene>
<proteinExistence type="predicted"/>